<dbReference type="InterPro" id="IPR036575">
    <property type="entry name" value="TFIIS_cen_dom_sf"/>
</dbReference>
<comment type="function">
    <text evidence="14">Necessary for efficient RNA polymerase II transcription elongation past template-encoded arresting sites. The arresting sites in DNA have the property of trapping a certain fraction of elongating RNA polymerases that pass through, resulting in locked ternary complexes. Cleavage of the nascent transcript by S-II allows the resumption of elongation from the new 3'-terminus.</text>
</comment>
<comment type="catalytic activity">
    <reaction evidence="15">
        <text>L-threonyl-[protein] + ATP = O-phospho-L-threonyl-[protein] + ADP + H(+)</text>
        <dbReference type="Rhea" id="RHEA:46608"/>
        <dbReference type="Rhea" id="RHEA-COMP:11060"/>
        <dbReference type="Rhea" id="RHEA-COMP:11605"/>
        <dbReference type="ChEBI" id="CHEBI:15378"/>
        <dbReference type="ChEBI" id="CHEBI:30013"/>
        <dbReference type="ChEBI" id="CHEBI:30616"/>
        <dbReference type="ChEBI" id="CHEBI:61977"/>
        <dbReference type="ChEBI" id="CHEBI:456216"/>
        <dbReference type="EC" id="2.7.11.1"/>
    </reaction>
</comment>
<dbReference type="Pfam" id="PF08711">
    <property type="entry name" value="Med26"/>
    <property type="match status" value="1"/>
</dbReference>
<evidence type="ECO:0000256" key="5">
    <source>
        <dbReference type="ARBA" id="ARBA00022527"/>
    </source>
</evidence>
<evidence type="ECO:0000256" key="20">
    <source>
        <dbReference type="SAM" id="MobiDB-lite"/>
    </source>
</evidence>
<keyword evidence="26" id="KW-1185">Reference proteome</keyword>
<evidence type="ECO:0000256" key="10">
    <source>
        <dbReference type="ARBA" id="ARBA00022777"/>
    </source>
</evidence>
<dbReference type="SMART" id="SM00509">
    <property type="entry name" value="TFS2N"/>
    <property type="match status" value="1"/>
</dbReference>
<comment type="similarity">
    <text evidence="3">Belongs to the TFS-II family.</text>
</comment>
<keyword evidence="7" id="KW-0479">Metal-binding</keyword>
<dbReference type="SUPFAM" id="SSF47676">
    <property type="entry name" value="Conserved domain common to transcription factors TFIIS, elongin A, CRSP70"/>
    <property type="match status" value="1"/>
</dbReference>
<keyword evidence="13 18" id="KW-0539">Nucleus</keyword>
<comment type="subcellular location">
    <subcellularLocation>
        <location evidence="1 18">Nucleus</location>
    </subcellularLocation>
</comment>
<gene>
    <name evidence="25" type="ORF">OKIOD_LOCUS16214</name>
</gene>
<dbReference type="InterPro" id="IPR050629">
    <property type="entry name" value="STE20/SPS1-PAK"/>
</dbReference>
<keyword evidence="12 19" id="KW-0067">ATP-binding</keyword>
<dbReference type="InterPro" id="IPR017923">
    <property type="entry name" value="TFIIS_N"/>
</dbReference>
<evidence type="ECO:0000256" key="8">
    <source>
        <dbReference type="ARBA" id="ARBA00022741"/>
    </source>
</evidence>
<evidence type="ECO:0000256" key="6">
    <source>
        <dbReference type="ARBA" id="ARBA00022679"/>
    </source>
</evidence>
<evidence type="ECO:0000256" key="11">
    <source>
        <dbReference type="ARBA" id="ARBA00022833"/>
    </source>
</evidence>
<evidence type="ECO:0000259" key="21">
    <source>
        <dbReference type="PROSITE" id="PS50011"/>
    </source>
</evidence>
<dbReference type="Proteomes" id="UP001158576">
    <property type="component" value="Chromosome 2"/>
</dbReference>
<accession>A0ABN7TCP6</accession>
<dbReference type="PROSITE" id="PS50011">
    <property type="entry name" value="PROTEIN_KINASE_DOM"/>
    <property type="match status" value="1"/>
</dbReference>
<evidence type="ECO:0000313" key="25">
    <source>
        <dbReference type="EMBL" id="CAG5113338.1"/>
    </source>
</evidence>
<dbReference type="Gene3D" id="1.20.930.10">
    <property type="entry name" value="Conserved domain common to transcription factors TFIIS, elongin A, CRSP70"/>
    <property type="match status" value="1"/>
</dbReference>
<evidence type="ECO:0000259" key="23">
    <source>
        <dbReference type="PROSITE" id="PS51319"/>
    </source>
</evidence>
<keyword evidence="5" id="KW-0723">Serine/threonine-protein kinase</keyword>
<evidence type="ECO:0000256" key="3">
    <source>
        <dbReference type="ARBA" id="ARBA00009647"/>
    </source>
</evidence>
<dbReference type="PROSITE" id="PS51321">
    <property type="entry name" value="TFIIS_CENTRAL"/>
    <property type="match status" value="1"/>
</dbReference>
<dbReference type="NCBIfam" id="TIGR01385">
    <property type="entry name" value="TFSII"/>
    <property type="match status" value="1"/>
</dbReference>
<dbReference type="InterPro" id="IPR011009">
    <property type="entry name" value="Kinase-like_dom_sf"/>
</dbReference>
<dbReference type="Pfam" id="PF07500">
    <property type="entry name" value="TFIIS_M"/>
    <property type="match status" value="1"/>
</dbReference>
<comment type="similarity">
    <text evidence="2">Belongs to the protein kinase superfamily. STE Ser/Thr protein kinase family. STE20 subfamily.</text>
</comment>
<dbReference type="Pfam" id="PF00069">
    <property type="entry name" value="Pkinase"/>
    <property type="match status" value="1"/>
</dbReference>
<evidence type="ECO:0000256" key="9">
    <source>
        <dbReference type="ARBA" id="ARBA00022771"/>
    </source>
</evidence>
<comment type="catalytic activity">
    <reaction evidence="16">
        <text>L-seryl-[protein] + ATP = O-phospho-L-seryl-[protein] + ADP + H(+)</text>
        <dbReference type="Rhea" id="RHEA:17989"/>
        <dbReference type="Rhea" id="RHEA-COMP:9863"/>
        <dbReference type="Rhea" id="RHEA-COMP:11604"/>
        <dbReference type="ChEBI" id="CHEBI:15378"/>
        <dbReference type="ChEBI" id="CHEBI:29999"/>
        <dbReference type="ChEBI" id="CHEBI:30616"/>
        <dbReference type="ChEBI" id="CHEBI:83421"/>
        <dbReference type="ChEBI" id="CHEBI:456216"/>
        <dbReference type="EC" id="2.7.11.1"/>
    </reaction>
</comment>
<dbReference type="Gene3D" id="2.20.25.10">
    <property type="match status" value="1"/>
</dbReference>
<dbReference type="SMART" id="SM00440">
    <property type="entry name" value="ZnF_C2C2"/>
    <property type="match status" value="1"/>
</dbReference>
<keyword evidence="11" id="KW-0862">Zinc</keyword>
<evidence type="ECO:0000256" key="13">
    <source>
        <dbReference type="ARBA" id="ARBA00023242"/>
    </source>
</evidence>
<dbReference type="Gene3D" id="1.10.510.10">
    <property type="entry name" value="Transferase(Phosphotransferase) domain 1"/>
    <property type="match status" value="1"/>
</dbReference>
<keyword evidence="6" id="KW-0808">Transferase</keyword>
<dbReference type="SUPFAM" id="SSF57783">
    <property type="entry name" value="Zinc beta-ribbon"/>
    <property type="match status" value="1"/>
</dbReference>
<feature type="compositionally biased region" description="Polar residues" evidence="20">
    <location>
        <begin position="114"/>
        <end position="130"/>
    </location>
</feature>
<dbReference type="SMART" id="SM00220">
    <property type="entry name" value="S_TKc"/>
    <property type="match status" value="1"/>
</dbReference>
<protein>
    <recommendedName>
        <fullName evidence="4">non-specific serine/threonine protein kinase</fullName>
        <ecNumber evidence="4">2.7.11.1</ecNumber>
    </recommendedName>
</protein>
<evidence type="ECO:0000256" key="7">
    <source>
        <dbReference type="ARBA" id="ARBA00022723"/>
    </source>
</evidence>
<evidence type="ECO:0000313" key="26">
    <source>
        <dbReference type="Proteomes" id="UP001158576"/>
    </source>
</evidence>
<feature type="domain" description="TFIIS-type" evidence="22">
    <location>
        <begin position="251"/>
        <end position="291"/>
    </location>
</feature>
<evidence type="ECO:0000259" key="24">
    <source>
        <dbReference type="PROSITE" id="PS51321"/>
    </source>
</evidence>
<feature type="domain" description="TFIIS N-terminal" evidence="23">
    <location>
        <begin position="4"/>
        <end position="84"/>
    </location>
</feature>
<dbReference type="Gene3D" id="1.10.472.30">
    <property type="entry name" value="Transcription elongation factor S-II, central domain"/>
    <property type="match status" value="1"/>
</dbReference>
<evidence type="ECO:0000256" key="19">
    <source>
        <dbReference type="PROSITE-ProRule" id="PRU10141"/>
    </source>
</evidence>
<evidence type="ECO:0000256" key="17">
    <source>
        <dbReference type="PROSITE-ProRule" id="PRU00472"/>
    </source>
</evidence>
<evidence type="ECO:0000256" key="14">
    <source>
        <dbReference type="ARBA" id="ARBA00025408"/>
    </source>
</evidence>
<dbReference type="EMBL" id="OU015567">
    <property type="protein sequence ID" value="CAG5113338.1"/>
    <property type="molecule type" value="Genomic_DNA"/>
</dbReference>
<dbReference type="Pfam" id="PF01096">
    <property type="entry name" value="Zn_ribbon_TFIIS"/>
    <property type="match status" value="1"/>
</dbReference>
<keyword evidence="9 17" id="KW-0863">Zinc-finger</keyword>
<feature type="domain" description="Protein kinase" evidence="21">
    <location>
        <begin position="297"/>
        <end position="548"/>
    </location>
</feature>
<feature type="compositionally biased region" description="Basic and acidic residues" evidence="20">
    <location>
        <begin position="100"/>
        <end position="110"/>
    </location>
</feature>
<dbReference type="InterPro" id="IPR003618">
    <property type="entry name" value="TFIIS_cen_dom"/>
</dbReference>
<feature type="region of interest" description="Disordered" evidence="20">
    <location>
        <begin position="596"/>
        <end position="655"/>
    </location>
</feature>
<evidence type="ECO:0000256" key="15">
    <source>
        <dbReference type="ARBA" id="ARBA00047899"/>
    </source>
</evidence>
<evidence type="ECO:0000256" key="2">
    <source>
        <dbReference type="ARBA" id="ARBA00008874"/>
    </source>
</evidence>
<organism evidence="25 26">
    <name type="scientific">Oikopleura dioica</name>
    <name type="common">Tunicate</name>
    <dbReference type="NCBI Taxonomy" id="34765"/>
    <lineage>
        <taxon>Eukaryota</taxon>
        <taxon>Metazoa</taxon>
        <taxon>Chordata</taxon>
        <taxon>Tunicata</taxon>
        <taxon>Appendicularia</taxon>
        <taxon>Copelata</taxon>
        <taxon>Oikopleuridae</taxon>
        <taxon>Oikopleura</taxon>
    </lineage>
</organism>
<dbReference type="SUPFAM" id="SSF56112">
    <property type="entry name" value="Protein kinase-like (PK-like)"/>
    <property type="match status" value="1"/>
</dbReference>
<dbReference type="InterPro" id="IPR001222">
    <property type="entry name" value="Znf_TFIIS"/>
</dbReference>
<dbReference type="CDD" id="cd06609">
    <property type="entry name" value="STKc_MST3_like"/>
    <property type="match status" value="1"/>
</dbReference>
<evidence type="ECO:0000256" key="12">
    <source>
        <dbReference type="ARBA" id="ARBA00022840"/>
    </source>
</evidence>
<dbReference type="PROSITE" id="PS51319">
    <property type="entry name" value="TFIIS_N"/>
    <property type="match status" value="1"/>
</dbReference>
<keyword evidence="8 19" id="KW-0547">Nucleotide-binding</keyword>
<evidence type="ECO:0000256" key="4">
    <source>
        <dbReference type="ARBA" id="ARBA00012513"/>
    </source>
</evidence>
<dbReference type="InterPro" id="IPR035441">
    <property type="entry name" value="TFIIS/LEDGF_dom_sf"/>
</dbReference>
<feature type="binding site" evidence="19">
    <location>
        <position position="326"/>
    </location>
    <ligand>
        <name>ATP</name>
        <dbReference type="ChEBI" id="CHEBI:30616"/>
    </ligand>
</feature>
<sequence length="692" mass="77650">MPLEELKRYASQVKKLCDKEKYGDAGQLLNALKEEKITKELLESSKIGHVVNALRKGAQNAGHTEIAAQSKSLIKQWKAQMAQNADNGGTPKVQKTESSSQKREKEKEKLPVANDSSPNLGASIQPTSDPSRNKCRELLQKALMVDKDKYQPQFVSLMAAKIEEAIFTFHGCSSSDTKYRNKIRSRYSNLKDAKNPELRDSVMSGIISAEKLASMKPEEMASKQLQELRKKFTKEAINDHQMAQNEGTKTDMFTCGKCKGKECTYTQLQTRSADEPMTTFVYCMSCENGRKGSARSVQASRKIGKGSFGEVWKAQEIKTKKIVAVKIIDLEKSDDEIDDIQQEIAMLSECSSPYVTKYYGSYLNSKELWIVMELLTGGSANDLLKMGKLDEVYIAVILREVCRALDYLHSKERKIHRDIKAANVLLTDSGDVKLADFGVAAQISETTMKRNTFVGTPFWMAPEVIKQSAYDYQADIWSLGITAIELAKGEPPKSDQHPMKALMSIPNDAAPELDGDFSRDFKQFVASCLNKEPQNRPSPKDLLKMKFLKNAKKNSILQEPINKFKKWKKRNPTEEDVENELDATIKLIPNWDFDTVKPAKTRPEASFIQRQPSPKEDRRHASPTRAVSPLAPAQPVPAQPSQPAPTRPQSHTSALDEVRISLLKLEEIRPGITDKLVAELTQLVRDPYSVNN</sequence>
<dbReference type="CDD" id="cd13749">
    <property type="entry name" value="Zn-ribbon_TFIIS"/>
    <property type="match status" value="1"/>
</dbReference>
<dbReference type="PROSITE" id="PS00107">
    <property type="entry name" value="PROTEIN_KINASE_ATP"/>
    <property type="match status" value="1"/>
</dbReference>
<dbReference type="InterPro" id="IPR017441">
    <property type="entry name" value="Protein_kinase_ATP_BS"/>
</dbReference>
<proteinExistence type="inferred from homology"/>
<keyword evidence="10" id="KW-0418">Kinase</keyword>
<evidence type="ECO:0000256" key="1">
    <source>
        <dbReference type="ARBA" id="ARBA00004123"/>
    </source>
</evidence>
<dbReference type="SUPFAM" id="SSF46942">
    <property type="entry name" value="Elongation factor TFIIS domain 2"/>
    <property type="match status" value="1"/>
</dbReference>
<evidence type="ECO:0000259" key="22">
    <source>
        <dbReference type="PROSITE" id="PS51133"/>
    </source>
</evidence>
<dbReference type="PANTHER" id="PTHR48012:SF10">
    <property type="entry name" value="FI20177P1"/>
    <property type="match status" value="1"/>
</dbReference>
<evidence type="ECO:0000256" key="16">
    <source>
        <dbReference type="ARBA" id="ARBA00048679"/>
    </source>
</evidence>
<dbReference type="InterPro" id="IPR003617">
    <property type="entry name" value="TFIIS/CRSP70_N_sub"/>
</dbReference>
<dbReference type="SMART" id="SM00510">
    <property type="entry name" value="TFS2M"/>
    <property type="match status" value="1"/>
</dbReference>
<dbReference type="EC" id="2.7.11.1" evidence="4"/>
<dbReference type="InterPro" id="IPR006289">
    <property type="entry name" value="TFSII"/>
</dbReference>
<feature type="compositionally biased region" description="Pro residues" evidence="20">
    <location>
        <begin position="632"/>
        <end position="646"/>
    </location>
</feature>
<dbReference type="PROSITE" id="PS51133">
    <property type="entry name" value="ZF_TFIIS_2"/>
    <property type="match status" value="1"/>
</dbReference>
<dbReference type="PANTHER" id="PTHR48012">
    <property type="entry name" value="STERILE20-LIKE KINASE, ISOFORM B-RELATED"/>
    <property type="match status" value="1"/>
</dbReference>
<feature type="region of interest" description="Disordered" evidence="20">
    <location>
        <begin position="80"/>
        <end position="133"/>
    </location>
</feature>
<evidence type="ECO:0000256" key="18">
    <source>
        <dbReference type="PROSITE-ProRule" id="PRU00649"/>
    </source>
</evidence>
<name>A0ABN7TCP6_OIKDI</name>
<feature type="domain" description="TFIIS central" evidence="24">
    <location>
        <begin position="131"/>
        <end position="248"/>
    </location>
</feature>
<reference evidence="25 26" key="1">
    <citation type="submission" date="2021-04" db="EMBL/GenBank/DDBJ databases">
        <authorList>
            <person name="Bliznina A."/>
        </authorList>
    </citation>
    <scope>NUCLEOTIDE SEQUENCE [LARGE SCALE GENOMIC DNA]</scope>
</reference>
<dbReference type="InterPro" id="IPR000719">
    <property type="entry name" value="Prot_kinase_dom"/>
</dbReference>